<reference evidence="3 4" key="1">
    <citation type="journal article" date="2015" name="Genome Announc.">
        <title>Draft Genome Sequence of Burkholderia sp. Strain PML1(12), an Ectomycorrhizosphere-Inhabiting Bacterium with Effective Mineral-Weathering Ability.</title>
        <authorList>
            <person name="Uroz S."/>
            <person name="Oger P."/>
        </authorList>
    </citation>
    <scope>NUCLEOTIDE SEQUENCE [LARGE SCALE GENOMIC DNA]</scope>
    <source>
        <strain evidence="4">PML1(12)</strain>
    </source>
</reference>
<dbReference type="InterPro" id="IPR006094">
    <property type="entry name" value="Oxid_FAD_bind_N"/>
</dbReference>
<proteinExistence type="predicted"/>
<dbReference type="OrthoDB" id="9811557at2"/>
<dbReference type="InterPro" id="IPR051264">
    <property type="entry name" value="FAD-oxidored/transferase_4"/>
</dbReference>
<sequence length="80" mass="8099">MKNVTALIAALEAEIGADAVLTAESDLAPFTEDWRGRYKGPAAAVVQPSNTAQVAAVVRLCAAYGVPVLPQGGNTSLCAG</sequence>
<dbReference type="RefSeq" id="WP_047848723.1">
    <property type="nucleotide sequence ID" value="NZ_AEJF01000132.1"/>
</dbReference>
<dbReference type="PROSITE" id="PS51387">
    <property type="entry name" value="FAD_PCMH"/>
    <property type="match status" value="1"/>
</dbReference>
<keyword evidence="1" id="KW-0274">FAD</keyword>
<evidence type="ECO:0000259" key="2">
    <source>
        <dbReference type="PROSITE" id="PS51387"/>
    </source>
</evidence>
<dbReference type="InterPro" id="IPR036318">
    <property type="entry name" value="FAD-bd_PCMH-like_sf"/>
</dbReference>
<dbReference type="Proteomes" id="UP000035963">
    <property type="component" value="Unassembled WGS sequence"/>
</dbReference>
<dbReference type="Gene3D" id="3.30.43.10">
    <property type="entry name" value="Uridine Diphospho-n-acetylenolpyruvylglucosamine Reductase, domain 2"/>
    <property type="match status" value="1"/>
</dbReference>
<dbReference type="PANTHER" id="PTHR43716:SF2">
    <property type="entry name" value="BLL6224 PROTEIN"/>
    <property type="match status" value="1"/>
</dbReference>
<evidence type="ECO:0000256" key="1">
    <source>
        <dbReference type="ARBA" id="ARBA00022827"/>
    </source>
</evidence>
<gene>
    <name evidence="3" type="ORF">EOS_21495</name>
</gene>
<dbReference type="Pfam" id="PF01565">
    <property type="entry name" value="FAD_binding_4"/>
    <property type="match status" value="1"/>
</dbReference>
<comment type="caution">
    <text evidence="3">The sequence shown here is derived from an EMBL/GenBank/DDBJ whole genome shotgun (WGS) entry which is preliminary data.</text>
</comment>
<dbReference type="AlphaFoldDB" id="A0A0J1FWC6"/>
<feature type="non-terminal residue" evidence="3">
    <location>
        <position position="80"/>
    </location>
</feature>
<organism evidence="3 4">
    <name type="scientific">Caballeronia mineralivorans PML1(12)</name>
    <dbReference type="NCBI Taxonomy" id="908627"/>
    <lineage>
        <taxon>Bacteria</taxon>
        <taxon>Pseudomonadati</taxon>
        <taxon>Pseudomonadota</taxon>
        <taxon>Betaproteobacteria</taxon>
        <taxon>Burkholderiales</taxon>
        <taxon>Burkholderiaceae</taxon>
        <taxon>Caballeronia</taxon>
    </lineage>
</organism>
<dbReference type="GO" id="GO:0071949">
    <property type="term" value="F:FAD binding"/>
    <property type="evidence" value="ECO:0007669"/>
    <property type="project" value="InterPro"/>
</dbReference>
<dbReference type="InterPro" id="IPR016167">
    <property type="entry name" value="FAD-bd_PCMH_sub1"/>
</dbReference>
<keyword evidence="1" id="KW-0285">Flavoprotein</keyword>
<feature type="domain" description="FAD-binding PCMH-type" evidence="2">
    <location>
        <begin position="38"/>
        <end position="80"/>
    </location>
</feature>
<dbReference type="EMBL" id="AEJF01000132">
    <property type="protein sequence ID" value="KLU24193.1"/>
    <property type="molecule type" value="Genomic_DNA"/>
</dbReference>
<evidence type="ECO:0000313" key="4">
    <source>
        <dbReference type="Proteomes" id="UP000035963"/>
    </source>
</evidence>
<dbReference type="SUPFAM" id="SSF56176">
    <property type="entry name" value="FAD-binding/transporter-associated domain-like"/>
    <property type="match status" value="1"/>
</dbReference>
<dbReference type="PANTHER" id="PTHR43716">
    <property type="entry name" value="D-2-HYDROXYGLUTARATE DEHYDROGENASE, MITOCHONDRIAL"/>
    <property type="match status" value="1"/>
</dbReference>
<dbReference type="GO" id="GO:0022904">
    <property type="term" value="P:respiratory electron transport chain"/>
    <property type="evidence" value="ECO:0007669"/>
    <property type="project" value="TreeGrafter"/>
</dbReference>
<dbReference type="PATRIC" id="fig|908627.4.peg.4804"/>
<protein>
    <recommendedName>
        <fullName evidence="2">FAD-binding PCMH-type domain-containing protein</fullName>
    </recommendedName>
</protein>
<accession>A0A0J1FWC6</accession>
<name>A0A0J1FWC6_9BURK</name>
<evidence type="ECO:0000313" key="3">
    <source>
        <dbReference type="EMBL" id="KLU24193.1"/>
    </source>
</evidence>
<dbReference type="InterPro" id="IPR016166">
    <property type="entry name" value="FAD-bd_PCMH"/>
</dbReference>
<keyword evidence="4" id="KW-1185">Reference proteome</keyword>